<gene>
    <name evidence="6" type="ORF">CKF54_05550</name>
</gene>
<dbReference type="InterPro" id="IPR001670">
    <property type="entry name" value="ADH_Fe/GldA"/>
</dbReference>
<dbReference type="InterPro" id="IPR056798">
    <property type="entry name" value="ADH_Fe_C"/>
</dbReference>
<dbReference type="AlphaFoldDB" id="A0A3A1Y7J9"/>
<dbReference type="GO" id="GO:1990002">
    <property type="term" value="F:methylglyoxal reductase (NADPH) (acetol producing) activity"/>
    <property type="evidence" value="ECO:0007669"/>
    <property type="project" value="TreeGrafter"/>
</dbReference>
<name>A0A3A1Y7J9_9GAMM</name>
<protein>
    <submittedName>
        <fullName evidence="6">NADH-dependent alcohol dehydrogenase</fullName>
    </submittedName>
</protein>
<accession>A0A3A1Y7J9</accession>
<keyword evidence="3" id="KW-0560">Oxidoreductase</keyword>
<dbReference type="RefSeq" id="WP_119525374.1">
    <property type="nucleotide sequence ID" value="NZ_NRHC01000070.1"/>
</dbReference>
<dbReference type="PROSITE" id="PS00913">
    <property type="entry name" value="ADH_IRON_1"/>
    <property type="match status" value="1"/>
</dbReference>
<dbReference type="OrthoDB" id="9815791at2"/>
<evidence type="ECO:0000313" key="6">
    <source>
        <dbReference type="EMBL" id="RIY32054.1"/>
    </source>
</evidence>
<evidence type="ECO:0000259" key="4">
    <source>
        <dbReference type="Pfam" id="PF00465"/>
    </source>
</evidence>
<dbReference type="SUPFAM" id="SSF56796">
    <property type="entry name" value="Dehydroquinate synthase-like"/>
    <property type="match status" value="1"/>
</dbReference>
<dbReference type="InterPro" id="IPR018211">
    <property type="entry name" value="ADH_Fe_CS"/>
</dbReference>
<dbReference type="CDD" id="cd08187">
    <property type="entry name" value="BDH"/>
    <property type="match status" value="1"/>
</dbReference>
<dbReference type="Pfam" id="PF00465">
    <property type="entry name" value="Fe-ADH"/>
    <property type="match status" value="1"/>
</dbReference>
<evidence type="ECO:0000313" key="7">
    <source>
        <dbReference type="Proteomes" id="UP000265691"/>
    </source>
</evidence>
<dbReference type="GO" id="GO:0005829">
    <property type="term" value="C:cytosol"/>
    <property type="evidence" value="ECO:0007669"/>
    <property type="project" value="TreeGrafter"/>
</dbReference>
<dbReference type="GO" id="GO:0046872">
    <property type="term" value="F:metal ion binding"/>
    <property type="evidence" value="ECO:0007669"/>
    <property type="project" value="InterPro"/>
</dbReference>
<comment type="caution">
    <text evidence="6">The sequence shown here is derived from an EMBL/GenBank/DDBJ whole genome shotgun (WGS) entry which is preliminary data.</text>
</comment>
<organism evidence="6 7">
    <name type="scientific">Psittacicella hinzii</name>
    <dbReference type="NCBI Taxonomy" id="2028575"/>
    <lineage>
        <taxon>Bacteria</taxon>
        <taxon>Pseudomonadati</taxon>
        <taxon>Pseudomonadota</taxon>
        <taxon>Gammaproteobacteria</taxon>
        <taxon>Pasteurellales</taxon>
        <taxon>Psittacicellaceae</taxon>
        <taxon>Psittacicella</taxon>
    </lineage>
</organism>
<dbReference type="Gene3D" id="1.20.1090.10">
    <property type="entry name" value="Dehydroquinate synthase-like - alpha domain"/>
    <property type="match status" value="1"/>
</dbReference>
<dbReference type="InterPro" id="IPR044731">
    <property type="entry name" value="BDH-like"/>
</dbReference>
<dbReference type="GO" id="GO:0008106">
    <property type="term" value="F:alcohol dehydrogenase (NADP+) activity"/>
    <property type="evidence" value="ECO:0007669"/>
    <property type="project" value="TreeGrafter"/>
</dbReference>
<dbReference type="PANTHER" id="PTHR43633">
    <property type="entry name" value="ALCOHOL DEHYDROGENASE YQHD"/>
    <property type="match status" value="1"/>
</dbReference>
<sequence length="384" mass="41950">MLNFEYYNPTRIVFGEDTVKRLDELVPQDARILILYGGNSAIKHGTLDEVMNALGQRVTVAYGGVQANPEYEHLLGALEKIKEHEINFILAVGGGSVIDGAKFLAAAAKFADEDKWKILEGSQITAALPFATVLTLPATGSEMNSGSVISYRSRGLKRSFSSPLVFPKFSILDPSKAVTLPERQTVNGIVDAFVHIVEQYATKQTGAAVTDEFAESLLRIIIRVAPTLIAEPENVQARGDFMWAATNALNGLLRLGEVGDWSVHGIGHQLTALYQIDHARTLAVVLPGVWQYKLEAKQAKLAQMARNVYGLQGDDERELALAAINKTEEFFQQLGVGTRLADYDLGKDDVKALVQNLEKIGATSLGEDKDIDLNASREILLSRL</sequence>
<evidence type="ECO:0000256" key="2">
    <source>
        <dbReference type="ARBA" id="ARBA00007358"/>
    </source>
</evidence>
<proteinExistence type="inferred from homology"/>
<dbReference type="GO" id="GO:1990362">
    <property type="term" value="F:butanol dehydrogenase (NAD+) activity"/>
    <property type="evidence" value="ECO:0007669"/>
    <property type="project" value="InterPro"/>
</dbReference>
<dbReference type="FunFam" id="3.40.50.1970:FF:000003">
    <property type="entry name" value="Alcohol dehydrogenase, iron-containing"/>
    <property type="match status" value="1"/>
</dbReference>
<dbReference type="Proteomes" id="UP000265691">
    <property type="component" value="Unassembled WGS sequence"/>
</dbReference>
<evidence type="ECO:0000259" key="5">
    <source>
        <dbReference type="Pfam" id="PF25137"/>
    </source>
</evidence>
<comment type="similarity">
    <text evidence="2">Belongs to the iron-containing alcohol dehydrogenase family.</text>
</comment>
<feature type="domain" description="Alcohol dehydrogenase iron-type/glycerol dehydrogenase GldA" evidence="4">
    <location>
        <begin position="9"/>
        <end position="174"/>
    </location>
</feature>
<comment type="cofactor">
    <cofactor evidence="1">
        <name>Fe cation</name>
        <dbReference type="ChEBI" id="CHEBI:24875"/>
    </cofactor>
</comment>
<evidence type="ECO:0000256" key="3">
    <source>
        <dbReference type="ARBA" id="ARBA00023002"/>
    </source>
</evidence>
<reference evidence="6 7" key="1">
    <citation type="submission" date="2017-08" db="EMBL/GenBank/DDBJ databases">
        <title>Reclassification of Bisgaard taxon 37 and 44.</title>
        <authorList>
            <person name="Christensen H."/>
        </authorList>
    </citation>
    <scope>NUCLEOTIDE SEQUENCE [LARGE SCALE GENOMIC DNA]</scope>
    <source>
        <strain evidence="6 7">B96_3</strain>
    </source>
</reference>
<evidence type="ECO:0000256" key="1">
    <source>
        <dbReference type="ARBA" id="ARBA00001962"/>
    </source>
</evidence>
<dbReference type="Pfam" id="PF25137">
    <property type="entry name" value="ADH_Fe_C"/>
    <property type="match status" value="1"/>
</dbReference>
<feature type="domain" description="Fe-containing alcohol dehydrogenase-like C-terminal" evidence="5">
    <location>
        <begin position="185"/>
        <end position="356"/>
    </location>
</feature>
<dbReference type="PANTHER" id="PTHR43633:SF1">
    <property type="entry name" value="ALCOHOL DEHYDROGENASE YQHD"/>
    <property type="match status" value="1"/>
</dbReference>
<dbReference type="PROSITE" id="PS00060">
    <property type="entry name" value="ADH_IRON_2"/>
    <property type="match status" value="1"/>
</dbReference>
<keyword evidence="7" id="KW-1185">Reference proteome</keyword>
<dbReference type="Gene3D" id="3.40.50.1970">
    <property type="match status" value="1"/>
</dbReference>
<dbReference type="EMBL" id="NRHC01000070">
    <property type="protein sequence ID" value="RIY32054.1"/>
    <property type="molecule type" value="Genomic_DNA"/>
</dbReference>